<evidence type="ECO:0000256" key="2">
    <source>
        <dbReference type="ARBA" id="ARBA00022723"/>
    </source>
</evidence>
<protein>
    <recommendedName>
        <fullName evidence="6">P-type ATPase C-terminal domain-containing protein</fullName>
    </recommendedName>
</protein>
<accession>A0A8C0ZK17</accession>
<organism evidence="7 8">
    <name type="scientific">Cyanistes caeruleus</name>
    <name type="common">Eurasian blue tit</name>
    <name type="synonym">Parus caeruleus</name>
    <dbReference type="NCBI Taxonomy" id="156563"/>
    <lineage>
        <taxon>Eukaryota</taxon>
        <taxon>Metazoa</taxon>
        <taxon>Chordata</taxon>
        <taxon>Craniata</taxon>
        <taxon>Vertebrata</taxon>
        <taxon>Euteleostomi</taxon>
        <taxon>Archelosauria</taxon>
        <taxon>Archosauria</taxon>
        <taxon>Dinosauria</taxon>
        <taxon>Saurischia</taxon>
        <taxon>Theropoda</taxon>
        <taxon>Coelurosauria</taxon>
        <taxon>Aves</taxon>
        <taxon>Neognathae</taxon>
        <taxon>Neoaves</taxon>
        <taxon>Telluraves</taxon>
        <taxon>Australaves</taxon>
        <taxon>Passeriformes</taxon>
        <taxon>Paridae</taxon>
        <taxon>Cyanistes</taxon>
    </lineage>
</organism>
<evidence type="ECO:0000256" key="1">
    <source>
        <dbReference type="ARBA" id="ARBA00004141"/>
    </source>
</evidence>
<dbReference type="GO" id="GO:0045332">
    <property type="term" value="P:phospholipid translocation"/>
    <property type="evidence" value="ECO:0007669"/>
    <property type="project" value="TreeGrafter"/>
</dbReference>
<feature type="compositionally biased region" description="Polar residues" evidence="4">
    <location>
        <begin position="342"/>
        <end position="351"/>
    </location>
</feature>
<feature type="transmembrane region" description="Helical" evidence="5">
    <location>
        <begin position="31"/>
        <end position="51"/>
    </location>
</feature>
<feature type="region of interest" description="Disordered" evidence="4">
    <location>
        <begin position="333"/>
        <end position="369"/>
    </location>
</feature>
<dbReference type="SUPFAM" id="SSF81665">
    <property type="entry name" value="Calcium ATPase, transmembrane domain M"/>
    <property type="match status" value="1"/>
</dbReference>
<dbReference type="PANTHER" id="PTHR24092:SF78">
    <property type="entry name" value="PHOSPHOLIPID-TRANSPORTING ATPASE IK"/>
    <property type="match status" value="1"/>
</dbReference>
<proteinExistence type="predicted"/>
<feature type="domain" description="P-type ATPase C-terminal" evidence="6">
    <location>
        <begin position="24"/>
        <end position="165"/>
    </location>
</feature>
<feature type="transmembrane region" description="Helical" evidence="5">
    <location>
        <begin position="139"/>
        <end position="158"/>
    </location>
</feature>
<comment type="subcellular location">
    <subcellularLocation>
        <location evidence="1">Membrane</location>
        <topology evidence="1">Multi-pass membrane protein</topology>
    </subcellularLocation>
</comment>
<evidence type="ECO:0000259" key="6">
    <source>
        <dbReference type="Pfam" id="PF16212"/>
    </source>
</evidence>
<keyword evidence="2" id="KW-0479">Metal-binding</keyword>
<dbReference type="GO" id="GO:0007030">
    <property type="term" value="P:Golgi organization"/>
    <property type="evidence" value="ECO:0007669"/>
    <property type="project" value="TreeGrafter"/>
</dbReference>
<dbReference type="AlphaFoldDB" id="A0A8C0ZK17"/>
<dbReference type="InterPro" id="IPR032630">
    <property type="entry name" value="P_typ_ATPase_c"/>
</dbReference>
<reference evidence="7" key="1">
    <citation type="submission" date="2025-08" db="UniProtKB">
        <authorList>
            <consortium name="Ensembl"/>
        </authorList>
    </citation>
    <scope>IDENTIFICATION</scope>
</reference>
<keyword evidence="5" id="KW-0472">Membrane</keyword>
<dbReference type="Ensembl" id="ENSCCET00000039403.1">
    <property type="protein sequence ID" value="ENSCCEP00000026514.1"/>
    <property type="gene ID" value="ENSCCEG00000023262.1"/>
</dbReference>
<keyword evidence="3" id="KW-0460">Magnesium</keyword>
<evidence type="ECO:0000256" key="3">
    <source>
        <dbReference type="ARBA" id="ARBA00022842"/>
    </source>
</evidence>
<feature type="transmembrane region" description="Helical" evidence="5">
    <location>
        <begin position="80"/>
        <end position="103"/>
    </location>
</feature>
<evidence type="ECO:0000256" key="5">
    <source>
        <dbReference type="SAM" id="Phobius"/>
    </source>
</evidence>
<keyword evidence="8" id="KW-1185">Reference proteome</keyword>
<dbReference type="GO" id="GO:0140326">
    <property type="term" value="F:ATPase-coupled intramembrane lipid transporter activity"/>
    <property type="evidence" value="ECO:0007669"/>
    <property type="project" value="TreeGrafter"/>
</dbReference>
<keyword evidence="5" id="KW-0812">Transmembrane</keyword>
<dbReference type="Proteomes" id="UP000694410">
    <property type="component" value="Unplaced"/>
</dbReference>
<evidence type="ECO:0000313" key="8">
    <source>
        <dbReference type="Proteomes" id="UP000694410"/>
    </source>
</evidence>
<feature type="transmembrane region" description="Helical" evidence="5">
    <location>
        <begin position="115"/>
        <end position="132"/>
    </location>
</feature>
<dbReference type="Pfam" id="PF16212">
    <property type="entry name" value="PhoLip_ATPase_C"/>
    <property type="match status" value="1"/>
</dbReference>
<dbReference type="PANTHER" id="PTHR24092">
    <property type="entry name" value="PROBABLE PHOSPHOLIPID-TRANSPORTING ATPASE"/>
    <property type="match status" value="1"/>
</dbReference>
<name>A0A8C0ZK17_CYACU</name>
<sequence>TLCVASREVSEAEFHAWSRRHREATPLYEGWFLALYNIFYTAYPVLSVGLLEQDVSAKKSLEFPELYMVGQQDELFNYRVFGVTLLHGVGTSLISFYITLWAFEDHVGTKAVGDYESFSVTVALSALLSIVLDTQYWTVLSFLMVTASLLFFCLFSFLTQSVDAFRIAPAIFRFPGEVPWGSPRPFPSLALVLGPRSLLSLQKIHLKAKRDPEPSVELRSHVPRGSFHRRSSYAFSHQEGYAGLITRGDSLRARATHGTSPGPLPPQGTPAVSSLLCPSVYPEGSFGVPRAVSLVSEHTRSPMALPAQVVVVADCLSSSWLHLGFDPQSWIKQKKTKPKNHNPPSKQTENTKQSEEPEPGGRQQGWVGTAGSCGPDSLTLFAGHGARLCPSPCLGVPQAAPASPRGCQEISRVRKGTKEMKEETEGINDDFPVVVSWNRTMIHAEKSSSTKNSWTKKSTVCPLPLPPDLPSPIIITLLQERVYFFHA</sequence>
<reference evidence="7" key="2">
    <citation type="submission" date="2025-09" db="UniProtKB">
        <authorList>
            <consortium name="Ensembl"/>
        </authorList>
    </citation>
    <scope>IDENTIFICATION</scope>
</reference>
<dbReference type="GO" id="GO:0005886">
    <property type="term" value="C:plasma membrane"/>
    <property type="evidence" value="ECO:0007669"/>
    <property type="project" value="TreeGrafter"/>
</dbReference>
<dbReference type="GO" id="GO:0005802">
    <property type="term" value="C:trans-Golgi network"/>
    <property type="evidence" value="ECO:0007669"/>
    <property type="project" value="TreeGrafter"/>
</dbReference>
<dbReference type="GO" id="GO:0046872">
    <property type="term" value="F:metal ion binding"/>
    <property type="evidence" value="ECO:0007669"/>
    <property type="project" value="UniProtKB-KW"/>
</dbReference>
<evidence type="ECO:0000313" key="7">
    <source>
        <dbReference type="Ensembl" id="ENSCCEP00000026514.1"/>
    </source>
</evidence>
<keyword evidence="5" id="KW-1133">Transmembrane helix</keyword>
<evidence type="ECO:0000256" key="4">
    <source>
        <dbReference type="SAM" id="MobiDB-lite"/>
    </source>
</evidence>
<dbReference type="InterPro" id="IPR023298">
    <property type="entry name" value="ATPase_P-typ_TM_dom_sf"/>
</dbReference>